<proteinExistence type="predicted"/>
<comment type="caution">
    <text evidence="3">The sequence shown here is derived from an EMBL/GenBank/DDBJ whole genome shotgun (WGS) entry which is preliminary data.</text>
</comment>
<dbReference type="AlphaFoldDB" id="A0A4Q7JBU1"/>
<evidence type="ECO:0000256" key="1">
    <source>
        <dbReference type="SAM" id="MobiDB-lite"/>
    </source>
</evidence>
<feature type="transmembrane region" description="Helical" evidence="2">
    <location>
        <begin position="318"/>
        <end position="339"/>
    </location>
</feature>
<feature type="transmembrane region" description="Helical" evidence="2">
    <location>
        <begin position="231"/>
        <end position="253"/>
    </location>
</feature>
<evidence type="ECO:0008006" key="5">
    <source>
        <dbReference type="Google" id="ProtNLM"/>
    </source>
</evidence>
<keyword evidence="4" id="KW-1185">Reference proteome</keyword>
<accession>A0A4Q7JBU1</accession>
<keyword evidence="2" id="KW-0472">Membrane</keyword>
<name>A0A4Q7JBU1_9PSEU</name>
<dbReference type="EMBL" id="SFCC01000003">
    <property type="protein sequence ID" value="RZQ64568.1"/>
    <property type="molecule type" value="Genomic_DNA"/>
</dbReference>
<keyword evidence="2" id="KW-1133">Transmembrane helix</keyword>
<organism evidence="3 4">
    <name type="scientific">Amycolatopsis suaedae</name>
    <dbReference type="NCBI Taxonomy" id="2510978"/>
    <lineage>
        <taxon>Bacteria</taxon>
        <taxon>Bacillati</taxon>
        <taxon>Actinomycetota</taxon>
        <taxon>Actinomycetes</taxon>
        <taxon>Pseudonocardiales</taxon>
        <taxon>Pseudonocardiaceae</taxon>
        <taxon>Amycolatopsis</taxon>
    </lineage>
</organism>
<evidence type="ECO:0000313" key="3">
    <source>
        <dbReference type="EMBL" id="RZQ64568.1"/>
    </source>
</evidence>
<dbReference type="OrthoDB" id="8477132at2"/>
<keyword evidence="2" id="KW-0812">Transmembrane</keyword>
<reference evidence="3 4" key="1">
    <citation type="submission" date="2019-02" db="EMBL/GenBank/DDBJ databases">
        <title>Draft genome sequence of Amycolatopsis sp. 8-3EHSu isolated from roots of Suaeda maritima.</title>
        <authorList>
            <person name="Duangmal K."/>
            <person name="Chantavorakit T."/>
        </authorList>
    </citation>
    <scope>NUCLEOTIDE SEQUENCE [LARGE SCALE GENOMIC DNA]</scope>
    <source>
        <strain evidence="3 4">8-3EHSu</strain>
    </source>
</reference>
<dbReference type="Proteomes" id="UP000292003">
    <property type="component" value="Unassembled WGS sequence"/>
</dbReference>
<feature type="region of interest" description="Disordered" evidence="1">
    <location>
        <begin position="142"/>
        <end position="166"/>
    </location>
</feature>
<protein>
    <recommendedName>
        <fullName evidence="5">5,10-methylene-tetrahydrofolate dehydrogenase</fullName>
    </recommendedName>
</protein>
<sequence length="366" mass="39125">MASSDGVNLTTVGIVADPGLPAALAERLRHTLPGRLGLAATEEVRWSVETDRAPFELMYPDSSALLEKARQYVRGRPWDFVICVTDQPMYSGSDVVLARIDTTDRVALVSLPAFGGTGLRRRLTAAVVAIVSHFVAYAGGAGNDQPRPRRQLPVPGARMSSTHPDPSRLDITVSGRRATARLLAGMVRVNRPWRLLRGLSTALAGALTGIAFGVLYSSIWSLGSALGPLRLAGVTVTAVAAMAVWLIVGHRLWEPQQPATERDREVRLRNASTVATVTAGTVAFFLAMLAIALAAVTLVIPPPYLAGTLGRPVGVVDYLVIAVMSSVLGTIAGAVGSGLEDDTAVREATYAYRERERRRRLDNGDW</sequence>
<evidence type="ECO:0000313" key="4">
    <source>
        <dbReference type="Proteomes" id="UP000292003"/>
    </source>
</evidence>
<feature type="transmembrane region" description="Helical" evidence="2">
    <location>
        <begin position="274"/>
        <end position="298"/>
    </location>
</feature>
<evidence type="ECO:0000256" key="2">
    <source>
        <dbReference type="SAM" id="Phobius"/>
    </source>
</evidence>
<gene>
    <name evidence="3" type="ORF">EWH70_06565</name>
</gene>
<dbReference type="RefSeq" id="WP_130474366.1">
    <property type="nucleotide sequence ID" value="NZ_SFCC01000003.1"/>
</dbReference>
<feature type="transmembrane region" description="Helical" evidence="2">
    <location>
        <begin position="195"/>
        <end position="219"/>
    </location>
</feature>